<sequence>MNQLKSIINVKPVVIAVIDSGISNELLLSNTLVIEKITLTEKGTVWGNAVDEHGHGTAIAGMLSEFCGNSIELIIIKILNENCRSTSIQMIKAIEMAIEMKPDIINMSLGTEDFTYKGDLVRLCNLAQLNDILITTTTSKNNISTLPYILEGTIKVLTHSQLRNDKYLYSDHIDRFYTLGAAHIVPWKNGRIVFINQNSFATPYFIKEFILIKKNEGFKSNYDACNALLTKCKNISNIENNIINKEMPINRLIFNEIIQIVRRNYKDFNESHNSFIQDLDSKFCVELLQVIKNEFAYEIPVSYFNIYDFEYISNLSNKIDAILNGTIN</sequence>
<dbReference type="GO" id="GO:0006508">
    <property type="term" value="P:proteolysis"/>
    <property type="evidence" value="ECO:0007669"/>
    <property type="project" value="InterPro"/>
</dbReference>
<accession>A0A168ML95</accession>
<keyword evidence="3" id="KW-1185">Reference proteome</keyword>
<reference evidence="2 3" key="1">
    <citation type="submission" date="2016-03" db="EMBL/GenBank/DDBJ databases">
        <title>Draft genome sequence of Paenibacillus glacialis DSM 22343.</title>
        <authorList>
            <person name="Shin S.-K."/>
            <person name="Yi H."/>
        </authorList>
    </citation>
    <scope>NUCLEOTIDE SEQUENCE [LARGE SCALE GENOMIC DNA]</scope>
    <source>
        <strain evidence="2 3">DSM 22343</strain>
    </source>
</reference>
<feature type="domain" description="Peptidase S8/S53" evidence="1">
    <location>
        <begin position="13"/>
        <end position="114"/>
    </location>
</feature>
<dbReference type="Proteomes" id="UP000076967">
    <property type="component" value="Unassembled WGS sequence"/>
</dbReference>
<comment type="caution">
    <text evidence="2">The sequence shown here is derived from an EMBL/GenBank/DDBJ whole genome shotgun (WGS) entry which is preliminary data.</text>
</comment>
<name>A0A168ML95_9BACL</name>
<dbReference type="Gene3D" id="3.40.50.200">
    <property type="entry name" value="Peptidase S8/S53 domain"/>
    <property type="match status" value="1"/>
</dbReference>
<evidence type="ECO:0000259" key="1">
    <source>
        <dbReference type="Pfam" id="PF00082"/>
    </source>
</evidence>
<dbReference type="GO" id="GO:0004252">
    <property type="term" value="F:serine-type endopeptidase activity"/>
    <property type="evidence" value="ECO:0007669"/>
    <property type="project" value="InterPro"/>
</dbReference>
<gene>
    <name evidence="2" type="ORF">PGLA_05180</name>
</gene>
<evidence type="ECO:0000313" key="3">
    <source>
        <dbReference type="Proteomes" id="UP000076967"/>
    </source>
</evidence>
<dbReference type="InterPro" id="IPR000209">
    <property type="entry name" value="Peptidase_S8/S53_dom"/>
</dbReference>
<dbReference type="Pfam" id="PF00082">
    <property type="entry name" value="Peptidase_S8"/>
    <property type="match status" value="1"/>
</dbReference>
<dbReference type="SUPFAM" id="SSF52743">
    <property type="entry name" value="Subtilisin-like"/>
    <property type="match status" value="1"/>
</dbReference>
<organism evidence="2 3">
    <name type="scientific">Paenibacillus glacialis</name>
    <dbReference type="NCBI Taxonomy" id="494026"/>
    <lineage>
        <taxon>Bacteria</taxon>
        <taxon>Bacillati</taxon>
        <taxon>Bacillota</taxon>
        <taxon>Bacilli</taxon>
        <taxon>Bacillales</taxon>
        <taxon>Paenibacillaceae</taxon>
        <taxon>Paenibacillus</taxon>
    </lineage>
</organism>
<dbReference type="OrthoDB" id="2615814at2"/>
<dbReference type="EMBL" id="LVJH01000006">
    <property type="protein sequence ID" value="OAB44806.1"/>
    <property type="molecule type" value="Genomic_DNA"/>
</dbReference>
<dbReference type="AlphaFoldDB" id="A0A168ML95"/>
<dbReference type="RefSeq" id="WP_068529726.1">
    <property type="nucleotide sequence ID" value="NZ_LVJH01000006.1"/>
</dbReference>
<evidence type="ECO:0000313" key="2">
    <source>
        <dbReference type="EMBL" id="OAB44806.1"/>
    </source>
</evidence>
<proteinExistence type="predicted"/>
<dbReference type="InterPro" id="IPR036736">
    <property type="entry name" value="ACP-like_sf"/>
</dbReference>
<dbReference type="STRING" id="494026.PGLA_05180"/>
<protein>
    <recommendedName>
        <fullName evidence="1">Peptidase S8/S53 domain-containing protein</fullName>
    </recommendedName>
</protein>
<dbReference type="InterPro" id="IPR036852">
    <property type="entry name" value="Peptidase_S8/S53_dom_sf"/>
</dbReference>
<dbReference type="SUPFAM" id="SSF47336">
    <property type="entry name" value="ACP-like"/>
    <property type="match status" value="1"/>
</dbReference>